<dbReference type="AlphaFoldDB" id="A0A5C4TH78"/>
<dbReference type="RefSeq" id="WP_139600302.1">
    <property type="nucleotide sequence ID" value="NZ_VDCQ01000001.1"/>
</dbReference>
<proteinExistence type="predicted"/>
<reference evidence="1 2" key="1">
    <citation type="submission" date="2019-05" db="EMBL/GenBank/DDBJ databases">
        <title>We sequenced the genome of Paenibacillus hemerocallicola KCTC 33185 for further insight into its adaptation and study the phylogeny of Paenibacillus.</title>
        <authorList>
            <person name="Narsing Rao M.P."/>
        </authorList>
    </citation>
    <scope>NUCLEOTIDE SEQUENCE [LARGE SCALE GENOMIC DNA]</scope>
    <source>
        <strain evidence="1 2">KCTC 33185</strain>
    </source>
</reference>
<dbReference type="EMBL" id="VDCQ01000001">
    <property type="protein sequence ID" value="TNJ68325.1"/>
    <property type="molecule type" value="Genomic_DNA"/>
</dbReference>
<gene>
    <name evidence="1" type="ORF">FE784_01315</name>
</gene>
<organism evidence="1 2">
    <name type="scientific">Paenibacillus hemerocallicola</name>
    <dbReference type="NCBI Taxonomy" id="1172614"/>
    <lineage>
        <taxon>Bacteria</taxon>
        <taxon>Bacillati</taxon>
        <taxon>Bacillota</taxon>
        <taxon>Bacilli</taxon>
        <taxon>Bacillales</taxon>
        <taxon>Paenibacillaceae</taxon>
        <taxon>Paenibacillus</taxon>
    </lineage>
</organism>
<protein>
    <submittedName>
        <fullName evidence="1">Uncharacterized protein</fullName>
    </submittedName>
</protein>
<dbReference type="Proteomes" id="UP000307943">
    <property type="component" value="Unassembled WGS sequence"/>
</dbReference>
<accession>A0A5C4TH78</accession>
<evidence type="ECO:0000313" key="1">
    <source>
        <dbReference type="EMBL" id="TNJ68325.1"/>
    </source>
</evidence>
<sequence>MTAMGNVFHAFDHQYELYVEETAARRYHVIINIYSEAEPIVLHAYPNKDDAIAAAQTFPKLYRTAQQRGFRLAGQYFEHADGRSVHVSFAMEPGTTPDKFMKVLL</sequence>
<keyword evidence="2" id="KW-1185">Reference proteome</keyword>
<comment type="caution">
    <text evidence="1">The sequence shown here is derived from an EMBL/GenBank/DDBJ whole genome shotgun (WGS) entry which is preliminary data.</text>
</comment>
<name>A0A5C4TH78_9BACL</name>
<dbReference type="OrthoDB" id="2617021at2"/>
<evidence type="ECO:0000313" key="2">
    <source>
        <dbReference type="Proteomes" id="UP000307943"/>
    </source>
</evidence>